<dbReference type="OrthoDB" id="18894at2759"/>
<keyword evidence="9" id="KW-1185">Reference proteome</keyword>
<dbReference type="Proteomes" id="UP000775547">
    <property type="component" value="Unassembled WGS sequence"/>
</dbReference>
<proteinExistence type="predicted"/>
<accession>A0A9P7GA31</accession>
<keyword evidence="3 6" id="KW-1133">Transmembrane helix</keyword>
<feature type="transmembrane region" description="Helical" evidence="6">
    <location>
        <begin position="84"/>
        <end position="104"/>
    </location>
</feature>
<feature type="transmembrane region" description="Helical" evidence="6">
    <location>
        <begin position="281"/>
        <end position="303"/>
    </location>
</feature>
<evidence type="ECO:0000256" key="5">
    <source>
        <dbReference type="SAM" id="MobiDB-lite"/>
    </source>
</evidence>
<dbReference type="EMBL" id="JABCKV010000016">
    <property type="protein sequence ID" value="KAG5646832.1"/>
    <property type="molecule type" value="Genomic_DNA"/>
</dbReference>
<name>A0A9P7GA31_9AGAR</name>
<feature type="domain" description="Sugar phosphate transporter" evidence="7">
    <location>
        <begin position="56"/>
        <end position="352"/>
    </location>
</feature>
<comment type="caution">
    <text evidence="8">The sequence shown here is derived from an EMBL/GenBank/DDBJ whole genome shotgun (WGS) entry which is preliminary data.</text>
</comment>
<evidence type="ECO:0000256" key="1">
    <source>
        <dbReference type="ARBA" id="ARBA00004141"/>
    </source>
</evidence>
<organism evidence="8 9">
    <name type="scientific">Asterophora parasitica</name>
    <dbReference type="NCBI Taxonomy" id="117018"/>
    <lineage>
        <taxon>Eukaryota</taxon>
        <taxon>Fungi</taxon>
        <taxon>Dikarya</taxon>
        <taxon>Basidiomycota</taxon>
        <taxon>Agaricomycotina</taxon>
        <taxon>Agaricomycetes</taxon>
        <taxon>Agaricomycetidae</taxon>
        <taxon>Agaricales</taxon>
        <taxon>Tricholomatineae</taxon>
        <taxon>Lyophyllaceae</taxon>
        <taxon>Asterophora</taxon>
    </lineage>
</organism>
<evidence type="ECO:0000256" key="3">
    <source>
        <dbReference type="ARBA" id="ARBA00022989"/>
    </source>
</evidence>
<keyword evidence="4 6" id="KW-0472">Membrane</keyword>
<evidence type="ECO:0000313" key="8">
    <source>
        <dbReference type="EMBL" id="KAG5646832.1"/>
    </source>
</evidence>
<feature type="transmembrane region" description="Helical" evidence="6">
    <location>
        <begin position="202"/>
        <end position="221"/>
    </location>
</feature>
<dbReference type="PANTHER" id="PTHR11132">
    <property type="entry name" value="SOLUTE CARRIER FAMILY 35"/>
    <property type="match status" value="1"/>
</dbReference>
<dbReference type="SUPFAM" id="SSF103481">
    <property type="entry name" value="Multidrug resistance efflux transporter EmrE"/>
    <property type="match status" value="2"/>
</dbReference>
<feature type="transmembrane region" description="Helical" evidence="6">
    <location>
        <begin position="177"/>
        <end position="195"/>
    </location>
</feature>
<feature type="transmembrane region" description="Helical" evidence="6">
    <location>
        <begin position="54"/>
        <end position="72"/>
    </location>
</feature>
<sequence length="470" mass="52202">MTRTDEYSLAEPLTQPSRAFTYNVDEMIDADADQGVHLASLAERKRLWWRNATINALFMASWFMFATILSVYNKWMFSAEHYGFPYPLFVTTIHMLVQFCLAAAMRHLWPKRFKPENKPTVGDYGKKAFPTAVASGLDIGLSNVSLKTITLSFYTMCKSSSLIFVLLFAFLFRLEKFSWRLVAVIVLIFSGVLLMVATETKFVLEGLILVLSASAFGGLRWSLTQLLLRNRKMGLDNPAATIYWLAPSMGITLAIISAIVDSWSTVFRSAFFATLAKTVETTFFLIAPGVLAFCMILSEFYIIQRTGVVPMSIAGIAKEVTTITISAWFFGDQLTPLNITGVAITICGIIVFTHHKYRKSMESAVPLDGHGNPIPIDDDLSVGEDEDGHNEYHVELEETVRLTSGLSDEFEDDGTIENGHGDSVLFAATDGDDDADEMRSIRSSKVGWVTAKHGSTPTHAIHEQDNPANH</sequence>
<dbReference type="GO" id="GO:0016020">
    <property type="term" value="C:membrane"/>
    <property type="evidence" value="ECO:0007669"/>
    <property type="project" value="UniProtKB-SubCell"/>
</dbReference>
<evidence type="ECO:0000256" key="6">
    <source>
        <dbReference type="SAM" id="Phobius"/>
    </source>
</evidence>
<dbReference type="AlphaFoldDB" id="A0A9P7GA31"/>
<gene>
    <name evidence="8" type="ORF">DXG03_002209</name>
</gene>
<feature type="compositionally biased region" description="Basic and acidic residues" evidence="5">
    <location>
        <begin position="460"/>
        <end position="470"/>
    </location>
</feature>
<dbReference type="InterPro" id="IPR004853">
    <property type="entry name" value="Sugar_P_trans_dom"/>
</dbReference>
<feature type="transmembrane region" description="Helical" evidence="6">
    <location>
        <begin position="334"/>
        <end position="353"/>
    </location>
</feature>
<feature type="transmembrane region" description="Helical" evidence="6">
    <location>
        <begin position="151"/>
        <end position="171"/>
    </location>
</feature>
<dbReference type="InterPro" id="IPR050186">
    <property type="entry name" value="TPT_transporter"/>
</dbReference>
<feature type="region of interest" description="Disordered" evidence="5">
    <location>
        <begin position="450"/>
        <end position="470"/>
    </location>
</feature>
<reference evidence="8" key="2">
    <citation type="submission" date="2021-10" db="EMBL/GenBank/DDBJ databases">
        <title>Phylogenomics reveals ancestral predisposition of the termite-cultivated fungus Termitomyces towards a domesticated lifestyle.</title>
        <authorList>
            <person name="Auxier B."/>
            <person name="Grum-Grzhimaylo A."/>
            <person name="Cardenas M.E."/>
            <person name="Lodge J.D."/>
            <person name="Laessoe T."/>
            <person name="Pedersen O."/>
            <person name="Smith M.E."/>
            <person name="Kuyper T.W."/>
            <person name="Franco-Molano E.A."/>
            <person name="Baroni T.J."/>
            <person name="Aanen D.K."/>
        </authorList>
    </citation>
    <scope>NUCLEOTIDE SEQUENCE</scope>
    <source>
        <strain evidence="8">AP01</strain>
        <tissue evidence="8">Mycelium</tissue>
    </source>
</reference>
<protein>
    <recommendedName>
        <fullName evidence="7">Sugar phosphate transporter domain-containing protein</fullName>
    </recommendedName>
</protein>
<evidence type="ECO:0000256" key="4">
    <source>
        <dbReference type="ARBA" id="ARBA00023136"/>
    </source>
</evidence>
<evidence type="ECO:0000256" key="2">
    <source>
        <dbReference type="ARBA" id="ARBA00022692"/>
    </source>
</evidence>
<feature type="transmembrane region" description="Helical" evidence="6">
    <location>
        <begin position="241"/>
        <end position="260"/>
    </location>
</feature>
<evidence type="ECO:0000259" key="7">
    <source>
        <dbReference type="Pfam" id="PF03151"/>
    </source>
</evidence>
<comment type="subcellular location">
    <subcellularLocation>
        <location evidence="1">Membrane</location>
        <topology evidence="1">Multi-pass membrane protein</topology>
    </subcellularLocation>
</comment>
<keyword evidence="2 6" id="KW-0812">Transmembrane</keyword>
<dbReference type="Pfam" id="PF03151">
    <property type="entry name" value="TPT"/>
    <property type="match status" value="1"/>
</dbReference>
<reference evidence="8" key="1">
    <citation type="submission" date="2020-07" db="EMBL/GenBank/DDBJ databases">
        <authorList>
            <person name="Nieuwenhuis M."/>
            <person name="Van De Peppel L.J.J."/>
        </authorList>
    </citation>
    <scope>NUCLEOTIDE SEQUENCE</scope>
    <source>
        <strain evidence="8">AP01</strain>
        <tissue evidence="8">Mycelium</tissue>
    </source>
</reference>
<dbReference type="InterPro" id="IPR037185">
    <property type="entry name" value="EmrE-like"/>
</dbReference>
<evidence type="ECO:0000313" key="9">
    <source>
        <dbReference type="Proteomes" id="UP000775547"/>
    </source>
</evidence>